<dbReference type="Pfam" id="PF01965">
    <property type="entry name" value="DJ-1_PfpI"/>
    <property type="match status" value="1"/>
</dbReference>
<sequence length="187" mass="20479">MTDIKNARVLILSANGFEQLELTVPRDELRKAGAKVDIATPDGKPVRGWNKTDWGETADADLKIADAKCEDYQALVLPGGQINPDLLRINPEAMKVVKTFIDSGKPVAAICHAPWLLIQADAVRGLTLTSYKSIRKDVENAGGKWVDKDVVVDKGIVTSRSPDDLGAFVPKIIEEIREGRHQQRKAA</sequence>
<keyword evidence="4" id="KW-1185">Reference proteome</keyword>
<feature type="domain" description="DJ-1/PfpI" evidence="2">
    <location>
        <begin position="8"/>
        <end position="175"/>
    </location>
</feature>
<dbReference type="EMBL" id="FUWJ01000014">
    <property type="protein sequence ID" value="SKA36694.1"/>
    <property type="molecule type" value="Genomic_DNA"/>
</dbReference>
<dbReference type="Proteomes" id="UP000190092">
    <property type="component" value="Unassembled WGS sequence"/>
</dbReference>
<protein>
    <submittedName>
        <fullName evidence="3">Protease I</fullName>
    </submittedName>
</protein>
<dbReference type="InterPro" id="IPR029062">
    <property type="entry name" value="Class_I_gatase-like"/>
</dbReference>
<dbReference type="InterPro" id="IPR006286">
    <property type="entry name" value="C56_PfpI-like"/>
</dbReference>
<dbReference type="InterPro" id="IPR002818">
    <property type="entry name" value="DJ-1/PfpI"/>
</dbReference>
<name>A0A1T4T889_9HYPH</name>
<dbReference type="PROSITE" id="PS51276">
    <property type="entry name" value="PEPTIDASE_C56_PFPI"/>
    <property type="match status" value="1"/>
</dbReference>
<dbReference type="NCBIfam" id="TIGR01382">
    <property type="entry name" value="PfpI"/>
    <property type="match status" value="1"/>
</dbReference>
<keyword evidence="3" id="KW-0645">Protease</keyword>
<dbReference type="GO" id="GO:0008233">
    <property type="term" value="F:peptidase activity"/>
    <property type="evidence" value="ECO:0007669"/>
    <property type="project" value="UniProtKB-KW"/>
</dbReference>
<dbReference type="OrthoDB" id="9792284at2"/>
<evidence type="ECO:0000313" key="4">
    <source>
        <dbReference type="Proteomes" id="UP000190092"/>
    </source>
</evidence>
<evidence type="ECO:0000313" key="3">
    <source>
        <dbReference type="EMBL" id="SKA36694.1"/>
    </source>
</evidence>
<dbReference type="CDD" id="cd03134">
    <property type="entry name" value="GATase1_PfpI_like"/>
    <property type="match status" value="1"/>
</dbReference>
<dbReference type="RefSeq" id="WP_085937659.1">
    <property type="nucleotide sequence ID" value="NZ_FUWJ01000014.1"/>
</dbReference>
<dbReference type="STRING" id="225324.SAMN02745126_05823"/>
<evidence type="ECO:0000256" key="1">
    <source>
        <dbReference type="ARBA" id="ARBA00008542"/>
    </source>
</evidence>
<dbReference type="SUPFAM" id="SSF52317">
    <property type="entry name" value="Class I glutamine amidotransferase-like"/>
    <property type="match status" value="1"/>
</dbReference>
<dbReference type="GO" id="GO:0006508">
    <property type="term" value="P:proteolysis"/>
    <property type="evidence" value="ECO:0007669"/>
    <property type="project" value="UniProtKB-KW"/>
</dbReference>
<comment type="similarity">
    <text evidence="1">Belongs to the peptidase C56 family.</text>
</comment>
<reference evidence="4" key="1">
    <citation type="submission" date="2017-02" db="EMBL/GenBank/DDBJ databases">
        <authorList>
            <person name="Varghese N."/>
            <person name="Submissions S."/>
        </authorList>
    </citation>
    <scope>NUCLEOTIDE SEQUENCE [LARGE SCALE GENOMIC DNA]</scope>
    <source>
        <strain evidence="4">ATCC 27094</strain>
    </source>
</reference>
<evidence type="ECO:0000259" key="2">
    <source>
        <dbReference type="Pfam" id="PF01965"/>
    </source>
</evidence>
<proteinExistence type="inferred from homology"/>
<gene>
    <name evidence="3" type="ORF">SAMN02745126_05823</name>
</gene>
<keyword evidence="3" id="KW-0378">Hydrolase</keyword>
<dbReference type="Gene3D" id="3.40.50.880">
    <property type="match status" value="1"/>
</dbReference>
<dbReference type="PANTHER" id="PTHR42733">
    <property type="entry name" value="DJ-1 PROTEIN"/>
    <property type="match status" value="1"/>
</dbReference>
<organism evidence="3 4">
    <name type="scientific">Enhydrobacter aerosaccus</name>
    <dbReference type="NCBI Taxonomy" id="225324"/>
    <lineage>
        <taxon>Bacteria</taxon>
        <taxon>Pseudomonadati</taxon>
        <taxon>Pseudomonadota</taxon>
        <taxon>Alphaproteobacteria</taxon>
        <taxon>Hyphomicrobiales</taxon>
        <taxon>Enhydrobacter</taxon>
    </lineage>
</organism>
<dbReference type="AlphaFoldDB" id="A0A1T4T889"/>
<dbReference type="PANTHER" id="PTHR42733:SF12">
    <property type="entry name" value="PROTEINASE"/>
    <property type="match status" value="1"/>
</dbReference>
<accession>A0A1T4T889</accession>